<protein>
    <submittedName>
        <fullName evidence="4">Glycine cleavage system protein H</fullName>
    </submittedName>
</protein>
<dbReference type="CDD" id="cd06848">
    <property type="entry name" value="GCS_H"/>
    <property type="match status" value="1"/>
</dbReference>
<feature type="domain" description="Lipoyl-binding" evidence="3">
    <location>
        <begin position="14"/>
        <end position="96"/>
    </location>
</feature>
<keyword evidence="2" id="KW-0450">Lipoyl</keyword>
<dbReference type="PROSITE" id="PS50968">
    <property type="entry name" value="BIOTINYL_LIPOYL"/>
    <property type="match status" value="1"/>
</dbReference>
<accession>A0ABT0VFP4</accession>
<dbReference type="Proteomes" id="UP001057481">
    <property type="component" value="Unassembled WGS sequence"/>
</dbReference>
<dbReference type="InterPro" id="IPR033753">
    <property type="entry name" value="GCV_H/Fam206"/>
</dbReference>
<keyword evidence="5" id="KW-1185">Reference proteome</keyword>
<dbReference type="RefSeq" id="WP_205143105.1">
    <property type="nucleotide sequence ID" value="NZ_JAFBDN010000003.1"/>
</dbReference>
<evidence type="ECO:0000256" key="1">
    <source>
        <dbReference type="ARBA" id="ARBA00009249"/>
    </source>
</evidence>
<organism evidence="4 5">
    <name type="scientific">Periweissella beninensis</name>
    <dbReference type="NCBI Taxonomy" id="504936"/>
    <lineage>
        <taxon>Bacteria</taxon>
        <taxon>Bacillati</taxon>
        <taxon>Bacillota</taxon>
        <taxon>Bacilli</taxon>
        <taxon>Lactobacillales</taxon>
        <taxon>Lactobacillaceae</taxon>
        <taxon>Periweissella</taxon>
    </lineage>
</organism>
<dbReference type="PANTHER" id="PTHR11715">
    <property type="entry name" value="GLYCINE CLEAVAGE SYSTEM H PROTEIN"/>
    <property type="match status" value="1"/>
</dbReference>
<dbReference type="PANTHER" id="PTHR11715:SF3">
    <property type="entry name" value="GLYCINE CLEAVAGE SYSTEM H PROTEIN-RELATED"/>
    <property type="match status" value="1"/>
</dbReference>
<name>A0ABT0VFP4_9LACO</name>
<evidence type="ECO:0000313" key="4">
    <source>
        <dbReference type="EMBL" id="MCM2436656.1"/>
    </source>
</evidence>
<evidence type="ECO:0000256" key="2">
    <source>
        <dbReference type="ARBA" id="ARBA00022823"/>
    </source>
</evidence>
<reference evidence="4" key="1">
    <citation type="submission" date="2021-04" db="EMBL/GenBank/DDBJ databases">
        <title>Taxonomic assessment of Weissella genus.</title>
        <authorList>
            <person name="Fanelli F."/>
            <person name="Chieffi D."/>
            <person name="Dell'Aquila A."/>
            <person name="Gyu-Sung C."/>
            <person name="Franz C.M.A.P."/>
            <person name="Fusco V."/>
        </authorList>
    </citation>
    <scope>NUCLEOTIDE SEQUENCE</scope>
    <source>
        <strain evidence="4">LMG 25373</strain>
    </source>
</reference>
<dbReference type="InterPro" id="IPR003016">
    <property type="entry name" value="2-oxoA_DH_lipoyl-BS"/>
</dbReference>
<evidence type="ECO:0000259" key="3">
    <source>
        <dbReference type="PROSITE" id="PS50968"/>
    </source>
</evidence>
<comment type="caution">
    <text evidence="4">The sequence shown here is derived from an EMBL/GenBank/DDBJ whole genome shotgun (WGS) entry which is preliminary data.</text>
</comment>
<dbReference type="SUPFAM" id="SSF51230">
    <property type="entry name" value="Single hybrid motif"/>
    <property type="match status" value="1"/>
</dbReference>
<sequence length="100" mass="11177">MAEDWYWQEEKADSVRLGITTATQEELGDVAYVELPKVDTKIAAGEFLVSIEATKAVLDFDSPFNGIITKINAQLIDQPANLNKAKHADNWLVEIQKDND</sequence>
<proteinExistence type="inferred from homology"/>
<dbReference type="InterPro" id="IPR011053">
    <property type="entry name" value="Single_hybrid_motif"/>
</dbReference>
<dbReference type="PROSITE" id="PS00189">
    <property type="entry name" value="LIPOYL"/>
    <property type="match status" value="1"/>
</dbReference>
<dbReference type="Gene3D" id="2.40.50.100">
    <property type="match status" value="1"/>
</dbReference>
<dbReference type="Pfam" id="PF01597">
    <property type="entry name" value="GCV_H"/>
    <property type="match status" value="1"/>
</dbReference>
<dbReference type="InterPro" id="IPR000089">
    <property type="entry name" value="Biotin_lipoyl"/>
</dbReference>
<dbReference type="EMBL" id="JAGMVS010000038">
    <property type="protein sequence ID" value="MCM2436656.1"/>
    <property type="molecule type" value="Genomic_DNA"/>
</dbReference>
<evidence type="ECO:0000313" key="5">
    <source>
        <dbReference type="Proteomes" id="UP001057481"/>
    </source>
</evidence>
<dbReference type="InterPro" id="IPR002930">
    <property type="entry name" value="GCV_H"/>
</dbReference>
<gene>
    <name evidence="4" type="ORF">KAK10_01735</name>
</gene>
<comment type="similarity">
    <text evidence="1">Belongs to the GcvH family.</text>
</comment>